<evidence type="ECO:0000313" key="7">
    <source>
        <dbReference type="Proteomes" id="UP000236919"/>
    </source>
</evidence>
<keyword evidence="3 4" id="KW-0408">Iron</keyword>
<evidence type="ECO:0000256" key="2">
    <source>
        <dbReference type="ARBA" id="ARBA00022723"/>
    </source>
</evidence>
<evidence type="ECO:0000259" key="5">
    <source>
        <dbReference type="PROSITE" id="PS51007"/>
    </source>
</evidence>
<dbReference type="RefSeq" id="WP_146056005.1">
    <property type="nucleotide sequence ID" value="NZ_PQFZ01000021.1"/>
</dbReference>
<keyword evidence="7" id="KW-1185">Reference proteome</keyword>
<dbReference type="InterPro" id="IPR036909">
    <property type="entry name" value="Cyt_c-like_dom_sf"/>
</dbReference>
<reference evidence="6 7" key="1">
    <citation type="submission" date="2018-01" db="EMBL/GenBank/DDBJ databases">
        <title>Genomic Encyclopedia of Type Strains, Phase III (KMG-III): the genomes of soil and plant-associated and newly described type strains.</title>
        <authorList>
            <person name="Whitman W."/>
        </authorList>
    </citation>
    <scope>NUCLEOTIDE SEQUENCE [LARGE SCALE GENOMIC DNA]</scope>
    <source>
        <strain evidence="6 7">1131</strain>
    </source>
</reference>
<dbReference type="GO" id="GO:0020037">
    <property type="term" value="F:heme binding"/>
    <property type="evidence" value="ECO:0007669"/>
    <property type="project" value="InterPro"/>
</dbReference>
<dbReference type="OrthoDB" id="7363829at2"/>
<dbReference type="GO" id="GO:0009055">
    <property type="term" value="F:electron transfer activity"/>
    <property type="evidence" value="ECO:0007669"/>
    <property type="project" value="InterPro"/>
</dbReference>
<dbReference type="EMBL" id="PQFZ01000021">
    <property type="protein sequence ID" value="POR46985.1"/>
    <property type="molecule type" value="Genomic_DNA"/>
</dbReference>
<accession>A0A2S4LX79</accession>
<organism evidence="6 7">
    <name type="scientific">Bosea psychrotolerans</name>
    <dbReference type="NCBI Taxonomy" id="1871628"/>
    <lineage>
        <taxon>Bacteria</taxon>
        <taxon>Pseudomonadati</taxon>
        <taxon>Pseudomonadota</taxon>
        <taxon>Alphaproteobacteria</taxon>
        <taxon>Hyphomicrobiales</taxon>
        <taxon>Boseaceae</taxon>
        <taxon>Bosea</taxon>
    </lineage>
</organism>
<feature type="domain" description="Cytochrome c" evidence="5">
    <location>
        <begin position="42"/>
        <end position="123"/>
    </location>
</feature>
<keyword evidence="2 4" id="KW-0479">Metal-binding</keyword>
<evidence type="ECO:0000256" key="3">
    <source>
        <dbReference type="ARBA" id="ARBA00023004"/>
    </source>
</evidence>
<keyword evidence="1 4" id="KW-0349">Heme</keyword>
<gene>
    <name evidence="6" type="ORF">CYD53_12170</name>
</gene>
<dbReference type="GO" id="GO:0046872">
    <property type="term" value="F:metal ion binding"/>
    <property type="evidence" value="ECO:0007669"/>
    <property type="project" value="UniProtKB-KW"/>
</dbReference>
<proteinExistence type="predicted"/>
<evidence type="ECO:0000256" key="4">
    <source>
        <dbReference type="PROSITE-ProRule" id="PRU00433"/>
    </source>
</evidence>
<sequence>MMFSIATIRLLMLAFGALGGALITMQPGWAMPADAQRPDNAESARIGKRVAQRYCGGCHAIEATGLSPNPKSPPFPLIAERYPGNNPAPVLIDGTVIRHPGMPEFNLLENETDGLVAYIRRISRKWKPTP</sequence>
<evidence type="ECO:0000313" key="6">
    <source>
        <dbReference type="EMBL" id="POR46985.1"/>
    </source>
</evidence>
<protein>
    <submittedName>
        <fullName evidence="6">Mono/diheme cytochrome c family protein</fullName>
    </submittedName>
</protein>
<name>A0A2S4LX79_9HYPH</name>
<comment type="caution">
    <text evidence="6">The sequence shown here is derived from an EMBL/GenBank/DDBJ whole genome shotgun (WGS) entry which is preliminary data.</text>
</comment>
<evidence type="ECO:0000256" key="1">
    <source>
        <dbReference type="ARBA" id="ARBA00022617"/>
    </source>
</evidence>
<dbReference type="Pfam" id="PF00034">
    <property type="entry name" value="Cytochrom_C"/>
    <property type="match status" value="1"/>
</dbReference>
<dbReference type="PROSITE" id="PS51007">
    <property type="entry name" value="CYTC"/>
    <property type="match status" value="1"/>
</dbReference>
<dbReference type="SUPFAM" id="SSF46626">
    <property type="entry name" value="Cytochrome c"/>
    <property type="match status" value="1"/>
</dbReference>
<dbReference type="Proteomes" id="UP000236919">
    <property type="component" value="Unassembled WGS sequence"/>
</dbReference>
<dbReference type="InterPro" id="IPR009056">
    <property type="entry name" value="Cyt_c-like_dom"/>
</dbReference>
<dbReference type="Gene3D" id="1.10.760.10">
    <property type="entry name" value="Cytochrome c-like domain"/>
    <property type="match status" value="1"/>
</dbReference>
<dbReference type="AlphaFoldDB" id="A0A2S4LX79"/>